<keyword evidence="2" id="KW-1185">Reference proteome</keyword>
<dbReference type="Proteomes" id="UP000613030">
    <property type="component" value="Unassembled WGS sequence"/>
</dbReference>
<organism evidence="1 2">
    <name type="scientific">Chryseolinea lacunae</name>
    <dbReference type="NCBI Taxonomy" id="2801331"/>
    <lineage>
        <taxon>Bacteria</taxon>
        <taxon>Pseudomonadati</taxon>
        <taxon>Bacteroidota</taxon>
        <taxon>Cytophagia</taxon>
        <taxon>Cytophagales</taxon>
        <taxon>Fulvivirgaceae</taxon>
        <taxon>Chryseolinea</taxon>
    </lineage>
</organism>
<protein>
    <submittedName>
        <fullName evidence="1">Uncharacterized protein</fullName>
    </submittedName>
</protein>
<dbReference type="EMBL" id="JAERRB010000001">
    <property type="protein sequence ID" value="MBL0740709.1"/>
    <property type="molecule type" value="Genomic_DNA"/>
</dbReference>
<reference evidence="1 2" key="1">
    <citation type="submission" date="2021-01" db="EMBL/GenBank/DDBJ databases">
        <title>Chryseolinea sp. Jin1 Genome sequencing and assembly.</title>
        <authorList>
            <person name="Kim I."/>
        </authorList>
    </citation>
    <scope>NUCLEOTIDE SEQUENCE [LARGE SCALE GENOMIC DNA]</scope>
    <source>
        <strain evidence="1 2">Jin1</strain>
    </source>
</reference>
<comment type="caution">
    <text evidence="1">The sequence shown here is derived from an EMBL/GenBank/DDBJ whole genome shotgun (WGS) entry which is preliminary data.</text>
</comment>
<name>A0ABS1KMM9_9BACT</name>
<dbReference type="Gene3D" id="3.40.1000.10">
    <property type="entry name" value="Mog1/PsbP, alpha/beta/alpha sandwich"/>
    <property type="match status" value="1"/>
</dbReference>
<gene>
    <name evidence="1" type="ORF">JI741_05740</name>
</gene>
<dbReference type="RefSeq" id="WP_202008032.1">
    <property type="nucleotide sequence ID" value="NZ_JAERRB010000001.1"/>
</dbReference>
<evidence type="ECO:0000313" key="1">
    <source>
        <dbReference type="EMBL" id="MBL0740709.1"/>
    </source>
</evidence>
<accession>A0ABS1KMM9</accession>
<evidence type="ECO:0000313" key="2">
    <source>
        <dbReference type="Proteomes" id="UP000613030"/>
    </source>
</evidence>
<sequence length="310" mass="34856">MVISIAVLSAIGVGCGRISDDKSLSLNNEKSDKHIKVRGTNILVVPPDNFSEANIFQGYYDFSTTTTLKFFQDREPVQKKIKKYDEVLISPKDLISRQPMTVNGYDGLYIVARDGESYKKHFLFFGDDDVTVTVIGQHLPSDSVMEKRITTAMFSVVLQDEAIPDPRDDADFKIETDDDQLTFDRLLNGMLLYKGAGQNSSSDLALVVARRIGATNAADRQAVVERYLNTELYHQHIQIKRTSPVDIDGMPGYEIIAEGVSDGNNKNELMYLVMLFDQEGDYVIYGTATEKFKENEAMFQEVAGTFQRKK</sequence>
<proteinExistence type="predicted"/>